<sequence>LISLILIFFGYKNKSSWMRKFTMLYLVWGVLWGFWGILIGNNIIVHTLIISFYLIGFYYLTTEPVKKYFYKIYQYQRNKY</sequence>
<name>X1HEG8_9ZZZZ</name>
<dbReference type="EMBL" id="BARU01009968">
    <property type="protein sequence ID" value="GAH43693.1"/>
    <property type="molecule type" value="Genomic_DNA"/>
</dbReference>
<keyword evidence="1" id="KW-0472">Membrane</keyword>
<dbReference type="AlphaFoldDB" id="X1HEG8"/>
<proteinExistence type="predicted"/>
<protein>
    <submittedName>
        <fullName evidence="2">Uncharacterized protein</fullName>
    </submittedName>
</protein>
<keyword evidence="1" id="KW-0812">Transmembrane</keyword>
<feature type="non-terminal residue" evidence="2">
    <location>
        <position position="1"/>
    </location>
</feature>
<feature type="transmembrane region" description="Helical" evidence="1">
    <location>
        <begin position="21"/>
        <end position="37"/>
    </location>
</feature>
<accession>X1HEG8</accession>
<evidence type="ECO:0000313" key="2">
    <source>
        <dbReference type="EMBL" id="GAH43693.1"/>
    </source>
</evidence>
<comment type="caution">
    <text evidence="2">The sequence shown here is derived from an EMBL/GenBank/DDBJ whole genome shotgun (WGS) entry which is preliminary data.</text>
</comment>
<organism evidence="2">
    <name type="scientific">marine sediment metagenome</name>
    <dbReference type="NCBI Taxonomy" id="412755"/>
    <lineage>
        <taxon>unclassified sequences</taxon>
        <taxon>metagenomes</taxon>
        <taxon>ecological metagenomes</taxon>
    </lineage>
</organism>
<evidence type="ECO:0000256" key="1">
    <source>
        <dbReference type="SAM" id="Phobius"/>
    </source>
</evidence>
<feature type="transmembrane region" description="Helical" evidence="1">
    <location>
        <begin position="43"/>
        <end position="61"/>
    </location>
</feature>
<reference evidence="2" key="1">
    <citation type="journal article" date="2014" name="Front. Microbiol.">
        <title>High frequency of phylogenetically diverse reductive dehalogenase-homologous genes in deep subseafloor sedimentary metagenomes.</title>
        <authorList>
            <person name="Kawai M."/>
            <person name="Futagami T."/>
            <person name="Toyoda A."/>
            <person name="Takaki Y."/>
            <person name="Nishi S."/>
            <person name="Hori S."/>
            <person name="Arai W."/>
            <person name="Tsubouchi T."/>
            <person name="Morono Y."/>
            <person name="Uchiyama I."/>
            <person name="Ito T."/>
            <person name="Fujiyama A."/>
            <person name="Inagaki F."/>
            <person name="Takami H."/>
        </authorList>
    </citation>
    <scope>NUCLEOTIDE SEQUENCE</scope>
    <source>
        <strain evidence="2">Expedition CK06-06</strain>
    </source>
</reference>
<keyword evidence="1" id="KW-1133">Transmembrane helix</keyword>
<gene>
    <name evidence="2" type="ORF">S03H2_19118</name>
</gene>